<dbReference type="Gene3D" id="3.90.226.10">
    <property type="entry name" value="2-enoyl-CoA Hydratase, Chain A, domain 1"/>
    <property type="match status" value="1"/>
</dbReference>
<accession>A0A177YFX3</accession>
<reference evidence="9 10" key="1">
    <citation type="submission" date="2016-03" db="EMBL/GenBank/DDBJ databases">
        <title>Genome sequence of Rhodococcus kyotonensis KB10.</title>
        <authorList>
            <person name="Jeong H."/>
            <person name="Hong C.E."/>
            <person name="Jo S.H."/>
            <person name="Park J.M."/>
        </authorList>
    </citation>
    <scope>NUCLEOTIDE SEQUENCE [LARGE SCALE GENOMIC DNA]</scope>
    <source>
        <strain evidence="9 10">KB10</strain>
    </source>
</reference>
<evidence type="ECO:0000256" key="6">
    <source>
        <dbReference type="ARBA" id="ARBA00023709"/>
    </source>
</evidence>
<dbReference type="InterPro" id="IPR001753">
    <property type="entry name" value="Enoyl-CoA_hydra/iso"/>
</dbReference>
<dbReference type="PANTHER" id="PTHR11941:SF169">
    <property type="entry name" value="(7AS)-7A-METHYL-1,5-DIOXO-2,3,5,6,7,7A-HEXAHYDRO-1H-INDENE-CARBOXYL-COA HYDROLASE"/>
    <property type="match status" value="1"/>
</dbReference>
<evidence type="ECO:0000256" key="5">
    <source>
        <dbReference type="ARBA" id="ARBA00023239"/>
    </source>
</evidence>
<comment type="catalytic activity">
    <reaction evidence="7">
        <text>a 4-saturated-(3S)-3-hydroxyacyl-CoA = a (3E)-enoyl-CoA + H2O</text>
        <dbReference type="Rhea" id="RHEA:20724"/>
        <dbReference type="ChEBI" id="CHEBI:15377"/>
        <dbReference type="ChEBI" id="CHEBI:58521"/>
        <dbReference type="ChEBI" id="CHEBI:137480"/>
        <dbReference type="EC" id="4.2.1.17"/>
    </reaction>
</comment>
<evidence type="ECO:0000256" key="8">
    <source>
        <dbReference type="RuleBase" id="RU003707"/>
    </source>
</evidence>
<organism evidence="9 10">
    <name type="scientific">Rhodococcoides kyotonense</name>
    <dbReference type="NCBI Taxonomy" id="398843"/>
    <lineage>
        <taxon>Bacteria</taxon>
        <taxon>Bacillati</taxon>
        <taxon>Actinomycetota</taxon>
        <taxon>Actinomycetes</taxon>
        <taxon>Mycobacteriales</taxon>
        <taxon>Nocardiaceae</taxon>
        <taxon>Rhodococcoides</taxon>
    </lineage>
</organism>
<dbReference type="SUPFAM" id="SSF52096">
    <property type="entry name" value="ClpP/crotonase"/>
    <property type="match status" value="1"/>
</dbReference>
<evidence type="ECO:0000256" key="7">
    <source>
        <dbReference type="ARBA" id="ARBA00023717"/>
    </source>
</evidence>
<dbReference type="Proteomes" id="UP000077519">
    <property type="component" value="Unassembled WGS sequence"/>
</dbReference>
<evidence type="ECO:0000256" key="4">
    <source>
        <dbReference type="ARBA" id="ARBA00023098"/>
    </source>
</evidence>
<sequence>MIGQTRDGAVVTLELQRPERRNALNTELCTALRAGIEDAVATDARVVVLTGQGSSFCAGADLSGDDFAADFPRALELLLRSVDGAPIPIVAAVNGPAVGAGTQLAIASDLRVVADGAYFEIPSTRLGIAVNNWTIKRLASLAGSSAARTILMGGERLDAERAFYSGLANKRGDLADAQEWAASITELAPLALRHLKLVFNDDGTHEEATQEQLEAFGAAWTSEDMKEARRARKEKRAPKFLGR</sequence>
<name>A0A177YFX3_9NOCA</name>
<evidence type="ECO:0000256" key="2">
    <source>
        <dbReference type="ARBA" id="ARBA00005254"/>
    </source>
</evidence>
<dbReference type="Pfam" id="PF00378">
    <property type="entry name" value="ECH_1"/>
    <property type="match status" value="1"/>
</dbReference>
<comment type="similarity">
    <text evidence="2 8">Belongs to the enoyl-CoA hydratase/isomerase family.</text>
</comment>
<evidence type="ECO:0000313" key="9">
    <source>
        <dbReference type="EMBL" id="OAK54446.1"/>
    </source>
</evidence>
<dbReference type="CDD" id="cd06558">
    <property type="entry name" value="crotonase-like"/>
    <property type="match status" value="1"/>
</dbReference>
<dbReference type="NCBIfam" id="NF005891">
    <property type="entry name" value="PRK07854.1"/>
    <property type="match status" value="1"/>
</dbReference>
<evidence type="ECO:0000313" key="10">
    <source>
        <dbReference type="Proteomes" id="UP000077519"/>
    </source>
</evidence>
<dbReference type="EMBL" id="LVHI01000012">
    <property type="protein sequence ID" value="OAK54446.1"/>
    <property type="molecule type" value="Genomic_DNA"/>
</dbReference>
<comment type="catalytic activity">
    <reaction evidence="6">
        <text>a (3S)-3-hydroxyacyl-CoA = a (2E)-enoyl-CoA + H2O</text>
        <dbReference type="Rhea" id="RHEA:16105"/>
        <dbReference type="ChEBI" id="CHEBI:15377"/>
        <dbReference type="ChEBI" id="CHEBI:57318"/>
        <dbReference type="ChEBI" id="CHEBI:58856"/>
        <dbReference type="EC" id="4.2.1.17"/>
    </reaction>
</comment>
<proteinExistence type="inferred from homology"/>
<keyword evidence="3" id="KW-0276">Fatty acid metabolism</keyword>
<dbReference type="PROSITE" id="PS00166">
    <property type="entry name" value="ENOYL_COA_HYDRATASE"/>
    <property type="match status" value="1"/>
</dbReference>
<keyword evidence="5" id="KW-0456">Lyase</keyword>
<dbReference type="GO" id="GO:0006635">
    <property type="term" value="P:fatty acid beta-oxidation"/>
    <property type="evidence" value="ECO:0007669"/>
    <property type="project" value="TreeGrafter"/>
</dbReference>
<evidence type="ECO:0000256" key="3">
    <source>
        <dbReference type="ARBA" id="ARBA00022832"/>
    </source>
</evidence>
<dbReference type="PANTHER" id="PTHR11941">
    <property type="entry name" value="ENOYL-COA HYDRATASE-RELATED"/>
    <property type="match status" value="1"/>
</dbReference>
<comment type="caution">
    <text evidence="9">The sequence shown here is derived from an EMBL/GenBank/DDBJ whole genome shotgun (WGS) entry which is preliminary data.</text>
</comment>
<evidence type="ECO:0000256" key="1">
    <source>
        <dbReference type="ARBA" id="ARBA00002994"/>
    </source>
</evidence>
<dbReference type="RefSeq" id="WP_068424634.1">
    <property type="nucleotide sequence ID" value="NZ_LVHI01000012.1"/>
</dbReference>
<keyword evidence="4" id="KW-0443">Lipid metabolism</keyword>
<dbReference type="InterPro" id="IPR018376">
    <property type="entry name" value="Enoyl-CoA_hyd/isom_CS"/>
</dbReference>
<dbReference type="GO" id="GO:0004300">
    <property type="term" value="F:enoyl-CoA hydratase activity"/>
    <property type="evidence" value="ECO:0007669"/>
    <property type="project" value="UniProtKB-EC"/>
</dbReference>
<comment type="function">
    <text evidence="1">Could possibly oxidize fatty acids using specific components.</text>
</comment>
<protein>
    <submittedName>
        <fullName evidence="9">Enoyl-CoA hydratase</fullName>
    </submittedName>
</protein>
<dbReference type="AlphaFoldDB" id="A0A177YFX3"/>
<keyword evidence="10" id="KW-1185">Reference proteome</keyword>
<gene>
    <name evidence="9" type="ORF">A3K89_03465</name>
</gene>
<dbReference type="InterPro" id="IPR029045">
    <property type="entry name" value="ClpP/crotonase-like_dom_sf"/>
</dbReference>